<feature type="non-terminal residue" evidence="12">
    <location>
        <position position="437"/>
    </location>
</feature>
<dbReference type="SMART" id="SM00355">
    <property type="entry name" value="ZnF_C2H2"/>
    <property type="match status" value="3"/>
</dbReference>
<feature type="region of interest" description="Disordered" evidence="10">
    <location>
        <begin position="129"/>
        <end position="180"/>
    </location>
</feature>
<name>A0A0L0HHA6_SPIPD</name>
<dbReference type="GO" id="GO:0005634">
    <property type="term" value="C:nucleus"/>
    <property type="evidence" value="ECO:0007669"/>
    <property type="project" value="UniProtKB-SubCell"/>
</dbReference>
<dbReference type="PANTHER" id="PTHR47257:SF1">
    <property type="entry name" value="PH-RESPONSE TRANSCRIPTION FACTOR PACC_RIM101"/>
    <property type="match status" value="1"/>
</dbReference>
<dbReference type="OrthoDB" id="6155966at2759"/>
<keyword evidence="6" id="KW-0862">Zinc</keyword>
<gene>
    <name evidence="12" type="ORF">SPPG_04510</name>
</gene>
<dbReference type="InterPro" id="IPR036236">
    <property type="entry name" value="Znf_C2H2_sf"/>
</dbReference>
<keyword evidence="4" id="KW-0677">Repeat</keyword>
<evidence type="ECO:0000256" key="1">
    <source>
        <dbReference type="ARBA" id="ARBA00004123"/>
    </source>
</evidence>
<accession>A0A0L0HHA6</accession>
<dbReference type="Gene3D" id="3.30.160.60">
    <property type="entry name" value="Classic Zinc Finger"/>
    <property type="match status" value="2"/>
</dbReference>
<evidence type="ECO:0000256" key="4">
    <source>
        <dbReference type="ARBA" id="ARBA00022737"/>
    </source>
</evidence>
<proteinExistence type="inferred from homology"/>
<evidence type="ECO:0000256" key="3">
    <source>
        <dbReference type="ARBA" id="ARBA00022723"/>
    </source>
</evidence>
<dbReference type="SUPFAM" id="SSF57667">
    <property type="entry name" value="beta-beta-alpha zinc fingers"/>
    <property type="match status" value="1"/>
</dbReference>
<dbReference type="RefSeq" id="XP_016608208.1">
    <property type="nucleotide sequence ID" value="XM_016752744.1"/>
</dbReference>
<dbReference type="PANTHER" id="PTHR47257">
    <property type="entry name" value="PH-RESPONSE TRANSCRIPTION FACTOR PACC/RIM101"/>
    <property type="match status" value="1"/>
</dbReference>
<dbReference type="GeneID" id="27687955"/>
<dbReference type="AlphaFoldDB" id="A0A0L0HHA6"/>
<evidence type="ECO:0000256" key="8">
    <source>
        <dbReference type="ARBA" id="ARBA00038089"/>
    </source>
</evidence>
<dbReference type="EMBL" id="KQ257456">
    <property type="protein sequence ID" value="KND00169.1"/>
    <property type="molecule type" value="Genomic_DNA"/>
</dbReference>
<protein>
    <recommendedName>
        <fullName evidence="11">C2H2-type domain-containing protein</fullName>
    </recommendedName>
</protein>
<evidence type="ECO:0000256" key="2">
    <source>
        <dbReference type="ARBA" id="ARBA00022491"/>
    </source>
</evidence>
<dbReference type="GO" id="GO:0045944">
    <property type="term" value="P:positive regulation of transcription by RNA polymerase II"/>
    <property type="evidence" value="ECO:0007669"/>
    <property type="project" value="TreeGrafter"/>
</dbReference>
<evidence type="ECO:0000256" key="7">
    <source>
        <dbReference type="ARBA" id="ARBA00023242"/>
    </source>
</evidence>
<dbReference type="PROSITE" id="PS50157">
    <property type="entry name" value="ZINC_FINGER_C2H2_2"/>
    <property type="match status" value="3"/>
</dbReference>
<evidence type="ECO:0000259" key="11">
    <source>
        <dbReference type="PROSITE" id="PS50157"/>
    </source>
</evidence>
<dbReference type="InParanoid" id="A0A0L0HHA6"/>
<dbReference type="GO" id="GO:0008270">
    <property type="term" value="F:zinc ion binding"/>
    <property type="evidence" value="ECO:0007669"/>
    <property type="project" value="UniProtKB-KW"/>
</dbReference>
<sequence>MPQLPSPPPSATFQQHQCRWSLPPCSETFSDAEALYTHLTNEHIGRKATNNLCLDCHWEDCNVQTTKRDHITSHLRVHVPLKPHVCEICGRAFKRPQDKKKHDKLHEDAALMGQDHAFLDSQLRVPRPMASMRRRSSGRSIVKSERSPSFSPAGSLDGSPRHPTMDTPKHSPFSPYSETTWSDMQGCSPHSGTAGEFSPQSALSPADDVIFGSIPSDQNLLFDHPEFHYNGNFNGDLNGDLNSGIPGGINDVTPMPLNGKRGYDIVDEFMSDFKKKRLSTTYDADMAQRLDEMATFLFDDTTGALPPLDTQPVEHLNDLNTFLLQLSNEIGDSTCYMDNSLSTDDTMSGFHSSFDTYNNVEDSAFVVPANPQPLLNPPIVPTHRPVYNDSVIADSIITPPVVPSHSTLPSSDLYTYQNLPSIPTFDPSTFDPTTTPQ</sequence>
<keyword evidence="3" id="KW-0479">Metal-binding</keyword>
<keyword evidence="13" id="KW-1185">Reference proteome</keyword>
<dbReference type="VEuPathDB" id="FungiDB:SPPG_04510"/>
<comment type="similarity">
    <text evidence="8">Belongs to the pacC/RIM101 family.</text>
</comment>
<keyword evidence="2" id="KW-0678">Repressor</keyword>
<dbReference type="PROSITE" id="PS00028">
    <property type="entry name" value="ZINC_FINGER_C2H2_1"/>
    <property type="match status" value="1"/>
</dbReference>
<organism evidence="12 13">
    <name type="scientific">Spizellomyces punctatus (strain DAOM BR117)</name>
    <dbReference type="NCBI Taxonomy" id="645134"/>
    <lineage>
        <taxon>Eukaryota</taxon>
        <taxon>Fungi</taxon>
        <taxon>Fungi incertae sedis</taxon>
        <taxon>Chytridiomycota</taxon>
        <taxon>Chytridiomycota incertae sedis</taxon>
        <taxon>Chytridiomycetes</taxon>
        <taxon>Spizellomycetales</taxon>
        <taxon>Spizellomycetaceae</taxon>
        <taxon>Spizellomyces</taxon>
    </lineage>
</organism>
<comment type="subcellular location">
    <subcellularLocation>
        <location evidence="1">Nucleus</location>
    </subcellularLocation>
</comment>
<dbReference type="STRING" id="645134.A0A0L0HHA6"/>
<feature type="domain" description="C2H2-type" evidence="11">
    <location>
        <begin position="84"/>
        <end position="106"/>
    </location>
</feature>
<evidence type="ECO:0000256" key="10">
    <source>
        <dbReference type="SAM" id="MobiDB-lite"/>
    </source>
</evidence>
<dbReference type="InterPro" id="IPR050806">
    <property type="entry name" value="pacC/RIM101"/>
</dbReference>
<evidence type="ECO:0000256" key="9">
    <source>
        <dbReference type="PROSITE-ProRule" id="PRU00042"/>
    </source>
</evidence>
<dbReference type="Proteomes" id="UP000053201">
    <property type="component" value="Unassembled WGS sequence"/>
</dbReference>
<reference evidence="12 13" key="1">
    <citation type="submission" date="2009-08" db="EMBL/GenBank/DDBJ databases">
        <title>The Genome Sequence of Spizellomyces punctatus strain DAOM BR117.</title>
        <authorList>
            <consortium name="The Broad Institute Genome Sequencing Platform"/>
            <person name="Russ C."/>
            <person name="Cuomo C."/>
            <person name="Shea T."/>
            <person name="Young S.K."/>
            <person name="Zeng Q."/>
            <person name="Koehrsen M."/>
            <person name="Haas B."/>
            <person name="Borodovsky M."/>
            <person name="Guigo R."/>
            <person name="Alvarado L."/>
            <person name="Berlin A."/>
            <person name="Bochicchio J."/>
            <person name="Borenstein D."/>
            <person name="Chapman S."/>
            <person name="Chen Z."/>
            <person name="Engels R."/>
            <person name="Freedman E."/>
            <person name="Gellesch M."/>
            <person name="Goldberg J."/>
            <person name="Griggs A."/>
            <person name="Gujja S."/>
            <person name="Heiman D."/>
            <person name="Hepburn T."/>
            <person name="Howarth C."/>
            <person name="Jen D."/>
            <person name="Larson L."/>
            <person name="Lewis B."/>
            <person name="Mehta T."/>
            <person name="Park D."/>
            <person name="Pearson M."/>
            <person name="Roberts A."/>
            <person name="Saif S."/>
            <person name="Shenoy N."/>
            <person name="Sisk P."/>
            <person name="Stolte C."/>
            <person name="Sykes S."/>
            <person name="Thomson T."/>
            <person name="Walk T."/>
            <person name="White J."/>
            <person name="Yandava C."/>
            <person name="Burger G."/>
            <person name="Gray M.W."/>
            <person name="Holland P.W.H."/>
            <person name="King N."/>
            <person name="Lang F.B.F."/>
            <person name="Roger A.J."/>
            <person name="Ruiz-Trillo I."/>
            <person name="Lander E."/>
            <person name="Nusbaum C."/>
        </authorList>
    </citation>
    <scope>NUCLEOTIDE SEQUENCE [LARGE SCALE GENOMIC DNA]</scope>
    <source>
        <strain evidence="12 13">DAOM BR117</strain>
    </source>
</reference>
<dbReference type="eggNOG" id="KOG1721">
    <property type="taxonomic scope" value="Eukaryota"/>
</dbReference>
<feature type="domain" description="C2H2-type" evidence="11">
    <location>
        <begin position="16"/>
        <end position="48"/>
    </location>
</feature>
<keyword evidence="5 9" id="KW-0863">Zinc-finger</keyword>
<evidence type="ECO:0000256" key="5">
    <source>
        <dbReference type="ARBA" id="ARBA00022771"/>
    </source>
</evidence>
<dbReference type="InterPro" id="IPR013087">
    <property type="entry name" value="Znf_C2H2_type"/>
</dbReference>
<feature type="compositionally biased region" description="Basic and acidic residues" evidence="10">
    <location>
        <begin position="159"/>
        <end position="169"/>
    </location>
</feature>
<keyword evidence="7" id="KW-0539">Nucleus</keyword>
<evidence type="ECO:0000256" key="6">
    <source>
        <dbReference type="ARBA" id="ARBA00022833"/>
    </source>
</evidence>
<evidence type="ECO:0000313" key="12">
    <source>
        <dbReference type="EMBL" id="KND00169.1"/>
    </source>
</evidence>
<evidence type="ECO:0000313" key="13">
    <source>
        <dbReference type="Proteomes" id="UP000053201"/>
    </source>
</evidence>
<feature type="domain" description="C2H2-type" evidence="11">
    <location>
        <begin position="54"/>
        <end position="83"/>
    </location>
</feature>